<organism evidence="1 2">
    <name type="scientific">Plasmodium cynomolgi (strain B)</name>
    <dbReference type="NCBI Taxonomy" id="1120755"/>
    <lineage>
        <taxon>Eukaryota</taxon>
        <taxon>Sar</taxon>
        <taxon>Alveolata</taxon>
        <taxon>Apicomplexa</taxon>
        <taxon>Aconoidasida</taxon>
        <taxon>Haemosporida</taxon>
        <taxon>Plasmodiidae</taxon>
        <taxon>Plasmodium</taxon>
        <taxon>Plasmodium (Plasmodium)</taxon>
    </lineage>
</organism>
<proteinExistence type="predicted"/>
<evidence type="ECO:0000313" key="1">
    <source>
        <dbReference type="EMBL" id="GAB69854.1"/>
    </source>
</evidence>
<keyword evidence="2" id="KW-1185">Reference proteome</keyword>
<dbReference type="VEuPathDB" id="PlasmoDB:PCYB_006030"/>
<dbReference type="PhylomeDB" id="K6V0J5"/>
<accession>K6V0J5</accession>
<reference evidence="1 2" key="1">
    <citation type="journal article" date="2012" name="Nat. Genet.">
        <title>Plasmodium cynomolgi genome sequences provide insight into Plasmodium vivax and the monkey malaria clade.</title>
        <authorList>
            <person name="Tachibana S."/>
            <person name="Sullivan S.A."/>
            <person name="Kawai S."/>
            <person name="Nakamura S."/>
            <person name="Kim H.R."/>
            <person name="Goto N."/>
            <person name="Arisue N."/>
            <person name="Palacpac N.M.Q."/>
            <person name="Honma H."/>
            <person name="Yagi M."/>
            <person name="Tougan T."/>
            <person name="Katakai Y."/>
            <person name="Kaneko O."/>
            <person name="Mita T."/>
            <person name="Kita K."/>
            <person name="Yasutomi Y."/>
            <person name="Sutton P.L."/>
            <person name="Shakhbatyan R."/>
            <person name="Horii T."/>
            <person name="Yasunaga T."/>
            <person name="Barnwell J.W."/>
            <person name="Escalante A.A."/>
            <person name="Carlton J.M."/>
            <person name="Tanabe K."/>
        </authorList>
    </citation>
    <scope>NUCLEOTIDE SEQUENCE [LARGE SCALE GENOMIC DNA]</scope>
    <source>
        <strain evidence="1 2">B</strain>
    </source>
</reference>
<gene>
    <name evidence="1" type="ORF">PCYB_006030</name>
</gene>
<dbReference type="Gene3D" id="3.40.50.150">
    <property type="entry name" value="Vaccinia Virus protein VP39"/>
    <property type="match status" value="1"/>
</dbReference>
<dbReference type="EMBL" id="DF157983">
    <property type="protein sequence ID" value="GAB69854.1"/>
    <property type="molecule type" value="Genomic_DNA"/>
</dbReference>
<dbReference type="AlphaFoldDB" id="K6V0J5"/>
<dbReference type="InterPro" id="IPR029063">
    <property type="entry name" value="SAM-dependent_MTases_sf"/>
</dbReference>
<dbReference type="Proteomes" id="UP000006319">
    <property type="component" value="Unassembled WGS sequence"/>
</dbReference>
<dbReference type="KEGG" id="pcy:PCYB_006030"/>
<dbReference type="GeneID" id="14696396"/>
<name>K6V0J5_PLACD</name>
<evidence type="ECO:0000313" key="2">
    <source>
        <dbReference type="Proteomes" id="UP000006319"/>
    </source>
</evidence>
<sequence length="110" mass="12045">MNFFGSLFSDDHGSNLGNGDSRQGIGGATLNGQGETWGKQILLYKEANRIDLLKKNEFDKSILKWISDLCLQNSTFFSNKVLLELGAGSGLASISLFTHANIFSTELIKE</sequence>
<dbReference type="RefSeq" id="XP_004228072.1">
    <property type="nucleotide sequence ID" value="XM_004228024.1"/>
</dbReference>
<protein>
    <submittedName>
        <fullName evidence="1">Uncharacterized protein</fullName>
    </submittedName>
</protein>